<keyword evidence="1" id="KW-0472">Membrane</keyword>
<dbReference type="Proteomes" id="UP000239532">
    <property type="component" value="Unassembled WGS sequence"/>
</dbReference>
<evidence type="ECO:0000256" key="1">
    <source>
        <dbReference type="SAM" id="Phobius"/>
    </source>
</evidence>
<reference evidence="2 3" key="1">
    <citation type="submission" date="2016-11" db="EMBL/GenBank/DDBJ databases">
        <title>Trade-off between light-utilization and light-protection in marine flavobacteria.</title>
        <authorList>
            <person name="Kumagai Y."/>
        </authorList>
    </citation>
    <scope>NUCLEOTIDE SEQUENCE [LARGE SCALE GENOMIC DNA]</scope>
    <source>
        <strain evidence="2 3">JCM 17109</strain>
    </source>
</reference>
<comment type="caution">
    <text evidence="2">The sequence shown here is derived from an EMBL/GenBank/DDBJ whole genome shotgun (WGS) entry which is preliminary data.</text>
</comment>
<feature type="transmembrane region" description="Helical" evidence="1">
    <location>
        <begin position="20"/>
        <end position="43"/>
    </location>
</feature>
<name>A0A2S9WR32_9FLAO</name>
<keyword evidence="1" id="KW-0812">Transmembrane</keyword>
<evidence type="ECO:0000313" key="2">
    <source>
        <dbReference type="EMBL" id="PRP65945.1"/>
    </source>
</evidence>
<evidence type="ECO:0000313" key="3">
    <source>
        <dbReference type="Proteomes" id="UP000239532"/>
    </source>
</evidence>
<dbReference type="AlphaFoldDB" id="A0A2S9WR32"/>
<feature type="transmembrane region" description="Helical" evidence="1">
    <location>
        <begin position="101"/>
        <end position="125"/>
    </location>
</feature>
<feature type="transmembrane region" description="Helical" evidence="1">
    <location>
        <begin position="63"/>
        <end position="89"/>
    </location>
</feature>
<accession>A0A2S9WR32</accession>
<dbReference type="OrthoDB" id="1452126at2"/>
<gene>
    <name evidence="2" type="ORF">BST86_02010</name>
</gene>
<keyword evidence="1" id="KW-1133">Transmembrane helix</keyword>
<sequence length="146" mass="16239">MQTTQPLNDNNLNLLRILYIVKACFNFLGMFFFIGYAFMGTFFKAMVNTFPNPAQNEAHFPEAMQWIFVIVGTIGAVVLLTFGILTLIAASKINSRKGYNFIFVVGILNCFTGMLGIALGVFTIIELSKPQVKALFQPQPKTPIGF</sequence>
<protein>
    <recommendedName>
        <fullName evidence="4">DUF4064 domain-containing protein</fullName>
    </recommendedName>
</protein>
<evidence type="ECO:0008006" key="4">
    <source>
        <dbReference type="Google" id="ProtNLM"/>
    </source>
</evidence>
<organism evidence="2 3">
    <name type="scientific">Nonlabens agnitus</name>
    <dbReference type="NCBI Taxonomy" id="870484"/>
    <lineage>
        <taxon>Bacteria</taxon>
        <taxon>Pseudomonadati</taxon>
        <taxon>Bacteroidota</taxon>
        <taxon>Flavobacteriia</taxon>
        <taxon>Flavobacteriales</taxon>
        <taxon>Flavobacteriaceae</taxon>
        <taxon>Nonlabens</taxon>
    </lineage>
</organism>
<proteinExistence type="predicted"/>
<dbReference type="EMBL" id="MQUC01000003">
    <property type="protein sequence ID" value="PRP65945.1"/>
    <property type="molecule type" value="Genomic_DNA"/>
</dbReference>
<dbReference type="RefSeq" id="WP_105981809.1">
    <property type="nucleotide sequence ID" value="NZ_MQUC01000003.1"/>
</dbReference>
<keyword evidence="3" id="KW-1185">Reference proteome</keyword>